<dbReference type="InterPro" id="IPR036514">
    <property type="entry name" value="SGNH_hydro_sf"/>
</dbReference>
<dbReference type="Proteomes" id="UP001064087">
    <property type="component" value="Chromosome"/>
</dbReference>
<proteinExistence type="predicted"/>
<dbReference type="EMBL" id="CP106738">
    <property type="protein sequence ID" value="UXX83517.1"/>
    <property type="molecule type" value="Genomic_DNA"/>
</dbReference>
<reference evidence="1" key="1">
    <citation type="submission" date="2022-10" db="EMBL/GenBank/DDBJ databases">
        <title>Roseovarius pelagicus sp. nov., isolated from Arctic seawater.</title>
        <authorList>
            <person name="Hong Y.W."/>
            <person name="Hwang C.Y."/>
        </authorList>
    </citation>
    <scope>NUCLEOTIDE SEQUENCE</scope>
    <source>
        <strain evidence="1">HL-MP18</strain>
    </source>
</reference>
<evidence type="ECO:0000313" key="1">
    <source>
        <dbReference type="EMBL" id="UXX83517.1"/>
    </source>
</evidence>
<dbReference type="Gene3D" id="3.40.50.1110">
    <property type="entry name" value="SGNH hydrolase"/>
    <property type="match status" value="1"/>
</dbReference>
<organism evidence="1 2">
    <name type="scientific">Roseovarius pelagicus</name>
    <dbReference type="NCBI Taxonomy" id="2980108"/>
    <lineage>
        <taxon>Bacteria</taxon>
        <taxon>Pseudomonadati</taxon>
        <taxon>Pseudomonadota</taxon>
        <taxon>Alphaproteobacteria</taxon>
        <taxon>Rhodobacterales</taxon>
        <taxon>Roseobacteraceae</taxon>
        <taxon>Roseovarius</taxon>
    </lineage>
</organism>
<evidence type="ECO:0008006" key="3">
    <source>
        <dbReference type="Google" id="ProtNLM"/>
    </source>
</evidence>
<sequence>MMIWAICGLAALSIALVVSWRGLRSNLPSAEVVAAAYSVPLPAPADPLRVFHLGHSLVGRDMPAMLAQLAGDGHQYDSQLGWGTSLKEHWEPDTPINGFETENAHPHFRDARDAIGSGDYDAVILTEMIEIKDAIKYHESAAYLGKWAALARQASPAPQLYLYETWHNLDDPKGWLTRIDADLSNHWENALLLQILEPDAAHSPMRVIPAGQVLARFVRSVEAMGGMVAMQGREDLFQRRDDGTLDTIHLNDLGAYLVALTHYAVLYHRSPVGLPYQLQRADGSAADAPELQVAELMQQTVWEVVTGYPKTGVAP</sequence>
<gene>
    <name evidence="1" type="ORF">N7U68_02220</name>
</gene>
<protein>
    <recommendedName>
        <fullName evidence="3">DUF4886 domain-containing protein</fullName>
    </recommendedName>
</protein>
<name>A0ABY6DBI8_9RHOB</name>
<keyword evidence="2" id="KW-1185">Reference proteome</keyword>
<accession>A0ABY6DBI8</accession>
<evidence type="ECO:0000313" key="2">
    <source>
        <dbReference type="Proteomes" id="UP001064087"/>
    </source>
</evidence>